<name>A0AAP5IG13_9CYAN</name>
<sequence>MDELNHELRALIKEVCQHPKPSRKRSLALNALLKKVQTLPGIITSSHQDYPEALNITWAWVCQNVDRFNIDTLTLAEDLKKWINSYLYWRIHDLKSTDQVYWKKHISLSMPISSGEDANSVTQGDLLPTTQYPFRSDKTDFNLKPIDRLIEQIESDLDEKLIEYIKQDPEKKLRQCYPKNYPECNSQFLTIQLFLQEIPVNFRYISKKKGIKYSNLIYHWQKKCLPLLRKIAQELYRK</sequence>
<gene>
    <name evidence="1" type="ORF">G7B40_031355</name>
</gene>
<dbReference type="Proteomes" id="UP000667802">
    <property type="component" value="Unassembled WGS sequence"/>
</dbReference>
<proteinExistence type="predicted"/>
<evidence type="ECO:0000313" key="2">
    <source>
        <dbReference type="Proteomes" id="UP000667802"/>
    </source>
</evidence>
<organism evidence="1 2">
    <name type="scientific">Aetokthonos hydrillicola Thurmond2011</name>
    <dbReference type="NCBI Taxonomy" id="2712845"/>
    <lineage>
        <taxon>Bacteria</taxon>
        <taxon>Bacillati</taxon>
        <taxon>Cyanobacteriota</taxon>
        <taxon>Cyanophyceae</taxon>
        <taxon>Nostocales</taxon>
        <taxon>Hapalosiphonaceae</taxon>
        <taxon>Aetokthonos</taxon>
    </lineage>
</organism>
<protein>
    <recommendedName>
        <fullName evidence="3">Sigma-70 family RNA polymerase sigma factor</fullName>
    </recommendedName>
</protein>
<comment type="caution">
    <text evidence="1">The sequence shown here is derived from an EMBL/GenBank/DDBJ whole genome shotgun (WGS) entry which is preliminary data.</text>
</comment>
<dbReference type="EMBL" id="JAALHA020000021">
    <property type="protein sequence ID" value="MDR9899023.1"/>
    <property type="molecule type" value="Genomic_DNA"/>
</dbReference>
<dbReference type="RefSeq" id="WP_208344116.1">
    <property type="nucleotide sequence ID" value="NZ_CAWQFN010000477.1"/>
</dbReference>
<evidence type="ECO:0008006" key="3">
    <source>
        <dbReference type="Google" id="ProtNLM"/>
    </source>
</evidence>
<evidence type="ECO:0000313" key="1">
    <source>
        <dbReference type="EMBL" id="MDR9899023.1"/>
    </source>
</evidence>
<dbReference type="AlphaFoldDB" id="A0AAP5IG13"/>
<accession>A0AAP5IG13</accession>
<reference evidence="2" key="1">
    <citation type="journal article" date="2021" name="Science">
        <title>Hunting the eagle killer: A cyanobacterial neurotoxin causes vacuolar myelinopathy.</title>
        <authorList>
            <person name="Breinlinger S."/>
            <person name="Phillips T.J."/>
            <person name="Haram B.N."/>
            <person name="Mares J."/>
            <person name="Martinez Yerena J.A."/>
            <person name="Hrouzek P."/>
            <person name="Sobotka R."/>
            <person name="Henderson W.M."/>
            <person name="Schmieder P."/>
            <person name="Williams S.M."/>
            <person name="Lauderdale J.D."/>
            <person name="Wilde H.D."/>
            <person name="Gerrin W."/>
            <person name="Kust A."/>
            <person name="Washington J.W."/>
            <person name="Wagner C."/>
            <person name="Geier B."/>
            <person name="Liebeke M."/>
            <person name="Enke H."/>
            <person name="Niedermeyer T.H.J."/>
            <person name="Wilde S.B."/>
        </authorList>
    </citation>
    <scope>NUCLEOTIDE SEQUENCE [LARGE SCALE GENOMIC DNA]</scope>
    <source>
        <strain evidence="2">Thurmond2011</strain>
    </source>
</reference>
<keyword evidence="2" id="KW-1185">Reference proteome</keyword>